<name>A0AC58U2S0_TOBAC</name>
<accession>A0AC58U2S0</accession>
<organism evidence="1 2">
    <name type="scientific">Nicotiana tabacum</name>
    <name type="common">Common tobacco</name>
    <dbReference type="NCBI Taxonomy" id="4097"/>
    <lineage>
        <taxon>Eukaryota</taxon>
        <taxon>Viridiplantae</taxon>
        <taxon>Streptophyta</taxon>
        <taxon>Embryophyta</taxon>
        <taxon>Tracheophyta</taxon>
        <taxon>Spermatophyta</taxon>
        <taxon>Magnoliopsida</taxon>
        <taxon>eudicotyledons</taxon>
        <taxon>Gunneridae</taxon>
        <taxon>Pentapetalae</taxon>
        <taxon>asterids</taxon>
        <taxon>lamiids</taxon>
        <taxon>Solanales</taxon>
        <taxon>Solanaceae</taxon>
        <taxon>Nicotianoideae</taxon>
        <taxon>Nicotianeae</taxon>
        <taxon>Nicotiana</taxon>
    </lineage>
</organism>
<protein>
    <submittedName>
        <fullName evidence="2">Uncharacterized protein LOC107802213</fullName>
    </submittedName>
</protein>
<reference evidence="2" key="2">
    <citation type="submission" date="2025-08" db="UniProtKB">
        <authorList>
            <consortium name="RefSeq"/>
        </authorList>
    </citation>
    <scope>IDENTIFICATION</scope>
    <source>
        <tissue evidence="2">Leaf</tissue>
    </source>
</reference>
<keyword evidence="1" id="KW-1185">Reference proteome</keyword>
<evidence type="ECO:0000313" key="1">
    <source>
        <dbReference type="Proteomes" id="UP000790787"/>
    </source>
</evidence>
<evidence type="ECO:0000313" key="2">
    <source>
        <dbReference type="RefSeq" id="XP_075103766.1"/>
    </source>
</evidence>
<dbReference type="RefSeq" id="XP_075103766.1">
    <property type="nucleotide sequence ID" value="XM_075247665.1"/>
</dbReference>
<dbReference type="Proteomes" id="UP000790787">
    <property type="component" value="Chromosome 24"/>
</dbReference>
<gene>
    <name evidence="2" type="primary">LOC107802213</name>
</gene>
<proteinExistence type="predicted"/>
<reference evidence="1" key="1">
    <citation type="journal article" date="2014" name="Nat. Commun.">
        <title>The tobacco genome sequence and its comparison with those of tomato and potato.</title>
        <authorList>
            <person name="Sierro N."/>
            <person name="Battey J.N."/>
            <person name="Ouadi S."/>
            <person name="Bakaher N."/>
            <person name="Bovet L."/>
            <person name="Willig A."/>
            <person name="Goepfert S."/>
            <person name="Peitsch M.C."/>
            <person name="Ivanov N.V."/>
        </authorList>
    </citation>
    <scope>NUCLEOTIDE SEQUENCE [LARGE SCALE GENOMIC DNA]</scope>
</reference>
<sequence>MYALGLIFVFVLAILVEFFANLKLVKPGSNRAAAVFFQAGVQAIRAGFAYLVMLAVMSYNGGVFIAAILGHAVGYRQFPGLPDSETKWCFCFLVSLLFLLALMSEFCSLYPFTMKKEERSGLKVLLQETGFHGLRMFMTYLVIIFIITTDFRFFLVAVSGHATGRFVCKVYQYHIDQAMSIDPPSDLVIKV</sequence>